<gene>
    <name evidence="2" type="ORF">HF682_13165</name>
</gene>
<dbReference type="InterPro" id="IPR021488">
    <property type="entry name" value="DUF3142"/>
</dbReference>
<feature type="chain" id="PRO_5033011063" evidence="1">
    <location>
        <begin position="24"/>
        <end position="400"/>
    </location>
</feature>
<dbReference type="AlphaFoldDB" id="A0A847RY87"/>
<reference evidence="2 3" key="1">
    <citation type="submission" date="2020-04" db="EMBL/GenBank/DDBJ databases">
        <title>Draft genome of Leeia sp. IMCC25680.</title>
        <authorList>
            <person name="Song J."/>
            <person name="Cho J.-C."/>
        </authorList>
    </citation>
    <scope>NUCLEOTIDE SEQUENCE [LARGE SCALE GENOMIC DNA]</scope>
    <source>
        <strain evidence="2 3">IMCC25680</strain>
    </source>
</reference>
<evidence type="ECO:0000313" key="3">
    <source>
        <dbReference type="Proteomes" id="UP000587991"/>
    </source>
</evidence>
<comment type="caution">
    <text evidence="2">The sequence shown here is derived from an EMBL/GenBank/DDBJ whole genome shotgun (WGS) entry which is preliminary data.</text>
</comment>
<keyword evidence="3" id="KW-1185">Reference proteome</keyword>
<evidence type="ECO:0000313" key="2">
    <source>
        <dbReference type="EMBL" id="NLR76110.1"/>
    </source>
</evidence>
<sequence length="400" mass="44292">MWFYRLLCGLSCCLLLACQPEQAAPQWGHDAYIWQRAWRPALLQSVQEGGALFQQWRVLGLEGDARSGSWYRVKVEAAALQHSAHPVWLVVRMNGALGQYNAADTLRTIMDTLAQWQSLGIPLAGLEIDHDCGENSLPGYAHFLQTLRQQLKGKLPLSITMLPAWLDSPQLGHIIAASDQRVLQVHAVQNPRKGLFHSQQAEDWIRRLSRSTDQPFRVALPSYGSMVSFDDWGNLVGIESEARTGVTGAQRQELIVPPAQVAALLQRLRQDPPKGLSGFVWFRLPTREDQRAWQLATLQAVIHNQPLLPRIRVGLTARDSAGLHDLTLINDGNVDAPLPAMLEAPSTCGTGDGIGPYRAQEGVNGLLLQRQQAGLLRPSQRLNIGWLRCSAPPSSLIIHD</sequence>
<name>A0A847RY87_9NEIS</name>
<evidence type="ECO:0000256" key="1">
    <source>
        <dbReference type="SAM" id="SignalP"/>
    </source>
</evidence>
<keyword evidence="1" id="KW-0732">Signal</keyword>
<organism evidence="2 3">
    <name type="scientific">Leeia aquatica</name>
    <dbReference type="NCBI Taxonomy" id="2725557"/>
    <lineage>
        <taxon>Bacteria</taxon>
        <taxon>Pseudomonadati</taxon>
        <taxon>Pseudomonadota</taxon>
        <taxon>Betaproteobacteria</taxon>
        <taxon>Neisseriales</taxon>
        <taxon>Leeiaceae</taxon>
        <taxon>Leeia</taxon>
    </lineage>
</organism>
<accession>A0A847RY87</accession>
<dbReference type="PROSITE" id="PS51257">
    <property type="entry name" value="PROKAR_LIPOPROTEIN"/>
    <property type="match status" value="1"/>
</dbReference>
<dbReference type="Proteomes" id="UP000587991">
    <property type="component" value="Unassembled WGS sequence"/>
</dbReference>
<feature type="signal peptide" evidence="1">
    <location>
        <begin position="1"/>
        <end position="23"/>
    </location>
</feature>
<dbReference type="EMBL" id="JABAIM010000003">
    <property type="protein sequence ID" value="NLR76110.1"/>
    <property type="molecule type" value="Genomic_DNA"/>
</dbReference>
<dbReference type="RefSeq" id="WP_168877784.1">
    <property type="nucleotide sequence ID" value="NZ_JABAIM010000003.1"/>
</dbReference>
<protein>
    <submittedName>
        <fullName evidence="2">DUF3142 domain-containing protein</fullName>
    </submittedName>
</protein>
<dbReference type="Pfam" id="PF11340">
    <property type="entry name" value="DUF3142"/>
    <property type="match status" value="1"/>
</dbReference>
<proteinExistence type="predicted"/>